<evidence type="ECO:0000313" key="3">
    <source>
        <dbReference type="EMBL" id="SUP58040.1"/>
    </source>
</evidence>
<evidence type="ECO:0000256" key="1">
    <source>
        <dbReference type="SAM" id="MobiDB-lite"/>
    </source>
</evidence>
<feature type="region of interest" description="Disordered" evidence="1">
    <location>
        <begin position="1"/>
        <end position="20"/>
    </location>
</feature>
<sequence>MSSPANAERPAARAPSRARRAGRGFSAAASGVLLVVTALLVPLAILSGWARLDIGDVDEYVGTMEPLASNEHVQADIAAAVTDRVMRELDTGPLQDTVAEFVESAIRSFTTTETFRTGWNAANREAHGAVQRALREGDGNGAVTLNLAPITQQVKDQLEADGVPFADRVPVEDVEVTILEAHRFPAARQSFRLLQEAGLWLAGAAVVTAAVGLLLARRRARAAVLTCLGGALACGALLIGIVIGRRATLDDLPRDVSEASAAAVFDALASAPRTLAWAVLGGLLVLALVIAVLAGLRRTRPARR</sequence>
<feature type="transmembrane region" description="Helical" evidence="2">
    <location>
        <begin position="275"/>
        <end position="296"/>
    </location>
</feature>
<feature type="transmembrane region" description="Helical" evidence="2">
    <location>
        <begin position="25"/>
        <end position="50"/>
    </location>
</feature>
<dbReference type="RefSeq" id="WP_100455205.1">
    <property type="nucleotide sequence ID" value="NZ_UHID01000006.1"/>
</dbReference>
<feature type="compositionally biased region" description="Low complexity" evidence="1">
    <location>
        <begin position="1"/>
        <end position="15"/>
    </location>
</feature>
<gene>
    <name evidence="3" type="ORF">NCTC7807_03500</name>
</gene>
<dbReference type="GeneID" id="95070110"/>
<feature type="transmembrane region" description="Helical" evidence="2">
    <location>
        <begin position="197"/>
        <end position="216"/>
    </location>
</feature>
<keyword evidence="2" id="KW-0812">Transmembrane</keyword>
<feature type="transmembrane region" description="Helical" evidence="2">
    <location>
        <begin position="223"/>
        <end position="243"/>
    </location>
</feature>
<reference evidence="3 4" key="1">
    <citation type="submission" date="2018-06" db="EMBL/GenBank/DDBJ databases">
        <authorList>
            <consortium name="Pathogen Informatics"/>
            <person name="Doyle S."/>
        </authorList>
    </citation>
    <scope>NUCLEOTIDE SEQUENCE [LARGE SCALE GENOMIC DNA]</scope>
    <source>
        <strain evidence="3 4">NCTC7807</strain>
    </source>
</reference>
<keyword evidence="2" id="KW-0472">Membrane</keyword>
<name>A0A380NZX7_STRGR</name>
<accession>A0A380NZX7</accession>
<dbReference type="EMBL" id="UHID01000006">
    <property type="protein sequence ID" value="SUP58040.1"/>
    <property type="molecule type" value="Genomic_DNA"/>
</dbReference>
<dbReference type="Proteomes" id="UP000254150">
    <property type="component" value="Unassembled WGS sequence"/>
</dbReference>
<evidence type="ECO:0000256" key="2">
    <source>
        <dbReference type="SAM" id="Phobius"/>
    </source>
</evidence>
<organism evidence="3 4">
    <name type="scientific">Streptomyces griseus</name>
    <dbReference type="NCBI Taxonomy" id="1911"/>
    <lineage>
        <taxon>Bacteria</taxon>
        <taxon>Bacillati</taxon>
        <taxon>Actinomycetota</taxon>
        <taxon>Actinomycetes</taxon>
        <taxon>Kitasatosporales</taxon>
        <taxon>Streptomycetaceae</taxon>
        <taxon>Streptomyces</taxon>
    </lineage>
</organism>
<keyword evidence="2" id="KW-1133">Transmembrane helix</keyword>
<protein>
    <submittedName>
        <fullName evidence="3">Integral membrane protein</fullName>
    </submittedName>
</protein>
<proteinExistence type="predicted"/>
<dbReference type="AlphaFoldDB" id="A0A380NZX7"/>
<evidence type="ECO:0000313" key="4">
    <source>
        <dbReference type="Proteomes" id="UP000254150"/>
    </source>
</evidence>